<dbReference type="KEGG" id="asd:AS9A_3880"/>
<accession>F6EGT0</accession>
<comment type="pathway">
    <text evidence="3 10">Amino-acid biosynthesis; L-leucine biosynthesis; L-leucine from 3-methyl-2-oxobutanoate: step 2/4.</text>
</comment>
<gene>
    <name evidence="12" type="primary">leuD1</name>
    <name evidence="10" type="synonym">leuD</name>
    <name evidence="12" type="ordered locus">AS9A_3880</name>
</gene>
<evidence type="ECO:0000259" key="11">
    <source>
        <dbReference type="Pfam" id="PF00694"/>
    </source>
</evidence>
<dbReference type="HOGENOM" id="CLU_081378_0_1_11"/>
<comment type="subunit">
    <text evidence="5 10">Heterodimer of LeuC and LeuD.</text>
</comment>
<evidence type="ECO:0000313" key="13">
    <source>
        <dbReference type="Proteomes" id="UP000009235"/>
    </source>
</evidence>
<dbReference type="eggNOG" id="COG0066">
    <property type="taxonomic scope" value="Bacteria"/>
</dbReference>
<dbReference type="GO" id="GO:0009098">
    <property type="term" value="P:L-leucine biosynthetic process"/>
    <property type="evidence" value="ECO:0007669"/>
    <property type="project" value="UniProtKB-UniRule"/>
</dbReference>
<dbReference type="UniPathway" id="UPA00048">
    <property type="reaction ID" value="UER00071"/>
</dbReference>
<dbReference type="NCBIfam" id="NF002458">
    <property type="entry name" value="PRK01641.1"/>
    <property type="match status" value="1"/>
</dbReference>
<organism evidence="12 13">
    <name type="scientific">Hoyosella subflava (strain DSM 45089 / JCM 17490 / NBRC 109087 / DQS3-9A1)</name>
    <name type="common">Amycolicicoccus subflavus</name>
    <dbReference type="NCBI Taxonomy" id="443218"/>
    <lineage>
        <taxon>Bacteria</taxon>
        <taxon>Bacillati</taxon>
        <taxon>Actinomycetota</taxon>
        <taxon>Actinomycetes</taxon>
        <taxon>Mycobacteriales</taxon>
        <taxon>Hoyosellaceae</taxon>
        <taxon>Hoyosella</taxon>
    </lineage>
</organism>
<evidence type="ECO:0000256" key="7">
    <source>
        <dbReference type="ARBA" id="ARBA00022605"/>
    </source>
</evidence>
<evidence type="ECO:0000313" key="12">
    <source>
        <dbReference type="EMBL" id="AEF42318.1"/>
    </source>
</evidence>
<dbReference type="STRING" id="443218.AS9A_3880"/>
<dbReference type="PANTHER" id="PTHR43345:SF5">
    <property type="entry name" value="3-ISOPROPYLMALATE DEHYDRATASE SMALL SUBUNIT"/>
    <property type="match status" value="1"/>
</dbReference>
<keyword evidence="9 10" id="KW-0100">Branched-chain amino acid biosynthesis</keyword>
<dbReference type="GO" id="GO:0003861">
    <property type="term" value="F:3-isopropylmalate dehydratase activity"/>
    <property type="evidence" value="ECO:0007669"/>
    <property type="project" value="UniProtKB-UniRule"/>
</dbReference>
<evidence type="ECO:0000256" key="9">
    <source>
        <dbReference type="ARBA" id="ARBA00023304"/>
    </source>
</evidence>
<dbReference type="FunFam" id="3.20.19.10:FF:000003">
    <property type="entry name" value="3-isopropylmalate dehydratase small subunit"/>
    <property type="match status" value="1"/>
</dbReference>
<comment type="similarity">
    <text evidence="4 10">Belongs to the LeuD family. LeuD type 1 subfamily.</text>
</comment>
<evidence type="ECO:0000256" key="4">
    <source>
        <dbReference type="ARBA" id="ARBA00009845"/>
    </source>
</evidence>
<dbReference type="NCBIfam" id="TIGR00171">
    <property type="entry name" value="leuD"/>
    <property type="match status" value="1"/>
</dbReference>
<dbReference type="InterPro" id="IPR004431">
    <property type="entry name" value="3-IsopropMal_deHydase_ssu"/>
</dbReference>
<dbReference type="InterPro" id="IPR000573">
    <property type="entry name" value="AconitaseA/IPMdHydase_ssu_swvl"/>
</dbReference>
<dbReference type="InterPro" id="IPR050075">
    <property type="entry name" value="LeuD"/>
</dbReference>
<evidence type="ECO:0000256" key="3">
    <source>
        <dbReference type="ARBA" id="ARBA00004729"/>
    </source>
</evidence>
<sequence length="205" mass="22920">MEKFISHTGIGAPLRVTDVDTDQIFPARFCEGTGKDGLGDALFADWRANPDFVLSRPEYRGASVIVAGEDFGTGSSREWAVWALQGYGIRVIIAPRFGDIFRGNSLQNGLLTIEQPQHVIDQIWRSLETHPHEEITVDLAQLEIRVDGATYEFVLDGHTRWRLLNGLDDIVLTLEHVDLINSYESHRRSTLPTAWRVPAPGADRG</sequence>
<dbReference type="InterPro" id="IPR015928">
    <property type="entry name" value="Aconitase/3IPM_dehydase_swvl"/>
</dbReference>
<dbReference type="GO" id="GO:0009316">
    <property type="term" value="C:3-isopropylmalate dehydratase complex"/>
    <property type="evidence" value="ECO:0007669"/>
    <property type="project" value="InterPro"/>
</dbReference>
<evidence type="ECO:0000256" key="1">
    <source>
        <dbReference type="ARBA" id="ARBA00000491"/>
    </source>
</evidence>
<comment type="function">
    <text evidence="2 10">Catalyzes the isomerization between 2-isopropylmalate and 3-isopropylmalate, via the formation of 2-isopropylmaleate.</text>
</comment>
<evidence type="ECO:0000256" key="10">
    <source>
        <dbReference type="HAMAP-Rule" id="MF_01031"/>
    </source>
</evidence>
<name>F6EGT0_HOYSD</name>
<keyword evidence="7 10" id="KW-0028">Amino-acid biosynthesis</keyword>
<dbReference type="EMBL" id="CP002786">
    <property type="protein sequence ID" value="AEF42318.1"/>
    <property type="molecule type" value="Genomic_DNA"/>
</dbReference>
<comment type="catalytic activity">
    <reaction evidence="1 10">
        <text>(2R,3S)-3-isopropylmalate = (2S)-2-isopropylmalate</text>
        <dbReference type="Rhea" id="RHEA:32287"/>
        <dbReference type="ChEBI" id="CHEBI:1178"/>
        <dbReference type="ChEBI" id="CHEBI:35121"/>
        <dbReference type="EC" id="4.2.1.33"/>
    </reaction>
</comment>
<dbReference type="HAMAP" id="MF_01031">
    <property type="entry name" value="LeuD_type1"/>
    <property type="match status" value="1"/>
</dbReference>
<evidence type="ECO:0000256" key="6">
    <source>
        <dbReference type="ARBA" id="ARBA00022430"/>
    </source>
</evidence>
<keyword evidence="8 10" id="KW-0456">Lyase</keyword>
<proteinExistence type="inferred from homology"/>
<dbReference type="CDD" id="cd01577">
    <property type="entry name" value="IPMI_Swivel"/>
    <property type="match status" value="1"/>
</dbReference>
<dbReference type="Proteomes" id="UP000009235">
    <property type="component" value="Chromosome"/>
</dbReference>
<dbReference type="PANTHER" id="PTHR43345">
    <property type="entry name" value="3-ISOPROPYLMALATE DEHYDRATASE SMALL SUBUNIT 2-RELATED-RELATED"/>
    <property type="match status" value="1"/>
</dbReference>
<dbReference type="Pfam" id="PF00694">
    <property type="entry name" value="Aconitase_C"/>
    <property type="match status" value="1"/>
</dbReference>
<evidence type="ECO:0000256" key="2">
    <source>
        <dbReference type="ARBA" id="ARBA00002695"/>
    </source>
</evidence>
<dbReference type="OrthoDB" id="9777465at2"/>
<keyword evidence="6 10" id="KW-0432">Leucine biosynthesis</keyword>
<dbReference type="Gene3D" id="3.20.19.10">
    <property type="entry name" value="Aconitase, domain 4"/>
    <property type="match status" value="1"/>
</dbReference>
<evidence type="ECO:0000256" key="8">
    <source>
        <dbReference type="ARBA" id="ARBA00023239"/>
    </source>
</evidence>
<keyword evidence="13" id="KW-1185">Reference proteome</keyword>
<reference evidence="12 13" key="1">
    <citation type="journal article" date="2011" name="J. Bacteriol.">
        <title>Complete genome sequence of Amycolicicoccus subflavus DQS3-9A1T, an actinomycete isolated from crude oil-polluted soil.</title>
        <authorList>
            <person name="Cai M."/>
            <person name="Chen W.M."/>
            <person name="Nie Y."/>
            <person name="Chi C.Q."/>
            <person name="Wang Y.N."/>
            <person name="Tang Y.Q."/>
            <person name="Li G.Y."/>
            <person name="Wu X.L."/>
        </authorList>
    </citation>
    <scope>NUCLEOTIDE SEQUENCE [LARGE SCALE GENOMIC DNA]</scope>
    <source>
        <strain evidence="13">DSM 45089 / DQS3-9A1</strain>
    </source>
</reference>
<feature type="domain" description="Aconitase A/isopropylmalate dehydratase small subunit swivel" evidence="11">
    <location>
        <begin position="1"/>
        <end position="117"/>
    </location>
</feature>
<evidence type="ECO:0000256" key="5">
    <source>
        <dbReference type="ARBA" id="ARBA00011271"/>
    </source>
</evidence>
<dbReference type="RefSeq" id="WP_013808667.1">
    <property type="nucleotide sequence ID" value="NC_015564.1"/>
</dbReference>
<protein>
    <recommendedName>
        <fullName evidence="10">3-isopropylmalate dehydratase small subunit</fullName>
        <ecNumber evidence="10">4.2.1.33</ecNumber>
    </recommendedName>
    <alternativeName>
        <fullName evidence="10">Alpha-IPM isomerase</fullName>
        <shortName evidence="10">IPMI</shortName>
    </alternativeName>
    <alternativeName>
        <fullName evidence="10">Isopropylmalate isomerase</fullName>
    </alternativeName>
</protein>
<dbReference type="AlphaFoldDB" id="F6EGT0"/>
<dbReference type="SUPFAM" id="SSF52016">
    <property type="entry name" value="LeuD/IlvD-like"/>
    <property type="match status" value="1"/>
</dbReference>
<dbReference type="EC" id="4.2.1.33" evidence="10"/>
<dbReference type="InterPro" id="IPR033940">
    <property type="entry name" value="IPMI_Swivel"/>
</dbReference>